<reference evidence="2 3" key="1">
    <citation type="journal article" date="2015" name="Nature">
        <title>rRNA introns, odd ribosomes, and small enigmatic genomes across a large radiation of phyla.</title>
        <authorList>
            <person name="Brown C.T."/>
            <person name="Hug L.A."/>
            <person name="Thomas B.C."/>
            <person name="Sharon I."/>
            <person name="Castelle C.J."/>
            <person name="Singh A."/>
            <person name="Wilkins M.J."/>
            <person name="Williams K.H."/>
            <person name="Banfield J.F."/>
        </authorList>
    </citation>
    <scope>NUCLEOTIDE SEQUENCE [LARGE SCALE GENOMIC DNA]</scope>
</reference>
<comment type="caution">
    <text evidence="2">The sequence shown here is derived from an EMBL/GenBank/DDBJ whole genome shotgun (WGS) entry which is preliminary data.</text>
</comment>
<keyword evidence="1" id="KW-1133">Transmembrane helix</keyword>
<gene>
    <name evidence="2" type="ORF">UU58_C0001G0017</name>
</gene>
<dbReference type="Proteomes" id="UP000034236">
    <property type="component" value="Unassembled WGS sequence"/>
</dbReference>
<evidence type="ECO:0000256" key="1">
    <source>
        <dbReference type="SAM" id="Phobius"/>
    </source>
</evidence>
<dbReference type="Gene3D" id="2.60.40.10">
    <property type="entry name" value="Immunoglobulins"/>
    <property type="match status" value="1"/>
</dbReference>
<protein>
    <submittedName>
        <fullName evidence="2">Uncharacterized protein</fullName>
    </submittedName>
</protein>
<sequence length="399" mass="45131">MENIKYQKIVIAIIVGILIYPSITLAVWWNPASWFRKNIKPVEQTTVIQVKPNNLPIEVKQKPTEKKISEKKVPAPKVNNTEKKSTKEVAIPITPMAPVWDVCKNIEGIQTLAPDGMYVDIGICLSFLNSQYVTPTIIPDKISPWVFLKKMTNYWVGRNDYYDKKEDAFHGILRLWISSSIFEDPEPSSGIVKMEYYLDQTLIGVTNDPRMKAYGEYMTIAWDTTQHADGKYNLVLKVYDKAGNVGTDYVSINIKNNKESTQQIIPFQSESIEITAVQDPNFVYSPNPSYLTSKINSLVIKNNSSQKINITKFEFNLSDINGEPLSSYTNPKITEISGFYTSEKRIGTGSDVIAPQKKINFEVNFTINAETNKIIDIFANISNKEPFIISLKATGMTIP</sequence>
<dbReference type="InterPro" id="IPR013783">
    <property type="entry name" value="Ig-like_fold"/>
</dbReference>
<accession>A0A0G0VZN8</accession>
<keyword evidence="1" id="KW-0472">Membrane</keyword>
<proteinExistence type="predicted"/>
<name>A0A0G0VZN8_9BACT</name>
<dbReference type="EMBL" id="LCBE01000001">
    <property type="protein sequence ID" value="KKS05157.1"/>
    <property type="molecule type" value="Genomic_DNA"/>
</dbReference>
<keyword evidence="1" id="KW-0812">Transmembrane</keyword>
<evidence type="ECO:0000313" key="3">
    <source>
        <dbReference type="Proteomes" id="UP000034236"/>
    </source>
</evidence>
<dbReference type="AlphaFoldDB" id="A0A0G0VZN8"/>
<organism evidence="2 3">
    <name type="scientific">Candidatus Nomurabacteria bacterium GW2011_GWA2_41_25</name>
    <dbReference type="NCBI Taxonomy" id="1618736"/>
    <lineage>
        <taxon>Bacteria</taxon>
        <taxon>Candidatus Nomuraibacteriota</taxon>
    </lineage>
</organism>
<feature type="transmembrane region" description="Helical" evidence="1">
    <location>
        <begin position="9"/>
        <end position="29"/>
    </location>
</feature>
<evidence type="ECO:0000313" key="2">
    <source>
        <dbReference type="EMBL" id="KKS05157.1"/>
    </source>
</evidence>